<dbReference type="InterPro" id="IPR003507">
    <property type="entry name" value="S66_fam"/>
</dbReference>
<dbReference type="PANTHER" id="PTHR30237:SF4">
    <property type="entry name" value="LD-CARBOXYPEPTIDASE C-TERMINAL DOMAIN-CONTAINING PROTEIN"/>
    <property type="match status" value="1"/>
</dbReference>
<dbReference type="RefSeq" id="WP_275471727.1">
    <property type="nucleotide sequence ID" value="NZ_JAPDSH010000005.1"/>
</dbReference>
<sequence length="359" mass="40853">MLKANRLEKGDKVAIVSLSRGLLGESFVQHNLTIGIKRLREFGLEPVCMENSLKGIDYLEKNPNKRADDLIQAFRDDSIKGIICAIGGDDTYKTLPYLLENKEFIELVKTKPKVFTGFSDTTINHLMFYKLGLTTYYGMSLIPDLGEISDNMLSYTESHFKYYLADSNEYKKITPSEYWYEERQDFSANSIGVERICHPDPKGYELLQGQPIFEGRLLGGCIDSLYDMLTPDTHPNEPGIINKYGVFPSLESWTNKILVLETSEVKENPEVLRKMLLKLKEIGVFNVINGILFGKPQDEIFYDDYKDIVIEVIDDDSLPILYNVNFGHATPRCVLPLGIKVRVNATNQEITFLEAPFSN</sequence>
<evidence type="ECO:0000313" key="6">
    <source>
        <dbReference type="Proteomes" id="UP001147148"/>
    </source>
</evidence>
<keyword evidence="6" id="KW-1185">Reference proteome</keyword>
<dbReference type="Gene3D" id="3.50.30.60">
    <property type="entry name" value="LD-carboxypeptidase A C-terminal domain-like"/>
    <property type="match status" value="1"/>
</dbReference>
<organism evidence="5 6">
    <name type="scientific">Vagococcus proximus</name>
    <dbReference type="NCBI Taxonomy" id="2991417"/>
    <lineage>
        <taxon>Bacteria</taxon>
        <taxon>Bacillati</taxon>
        <taxon>Bacillota</taxon>
        <taxon>Bacilli</taxon>
        <taxon>Lactobacillales</taxon>
        <taxon>Enterococcaceae</taxon>
        <taxon>Vagococcus</taxon>
    </lineage>
</organism>
<dbReference type="InterPro" id="IPR027461">
    <property type="entry name" value="Carboxypeptidase_A_C_sf"/>
</dbReference>
<reference evidence="5" key="1">
    <citation type="submission" date="2022-10" db="EMBL/GenBank/DDBJ databases">
        <title>Vagococcus sp. isolated from poultry meat.</title>
        <authorList>
            <person name="Johansson P."/>
            <person name="Bjorkroth J."/>
        </authorList>
    </citation>
    <scope>NUCLEOTIDE SEQUENCE</scope>
    <source>
        <strain evidence="5">PNs007</strain>
    </source>
</reference>
<dbReference type="InterPro" id="IPR040921">
    <property type="entry name" value="Peptidase_S66C"/>
</dbReference>
<dbReference type="Pfam" id="PF17676">
    <property type="entry name" value="Peptidase_S66C"/>
    <property type="match status" value="1"/>
</dbReference>
<feature type="domain" description="LD-carboxypeptidase N-terminal" evidence="3">
    <location>
        <begin position="13"/>
        <end position="138"/>
    </location>
</feature>
<accession>A0ABT5X2E6</accession>
<name>A0ABT5X2E6_9ENTE</name>
<feature type="domain" description="LD-carboxypeptidase C-terminal" evidence="4">
    <location>
        <begin position="214"/>
        <end position="343"/>
    </location>
</feature>
<dbReference type="PIRSF" id="PIRSF028757">
    <property type="entry name" value="LD-carboxypeptidase"/>
    <property type="match status" value="1"/>
</dbReference>
<dbReference type="PANTHER" id="PTHR30237">
    <property type="entry name" value="MURAMOYLTETRAPEPTIDE CARBOXYPEPTIDASE"/>
    <property type="match status" value="1"/>
</dbReference>
<protein>
    <submittedName>
        <fullName evidence="5">LD-carboxypeptidase</fullName>
    </submittedName>
</protein>
<evidence type="ECO:0000259" key="4">
    <source>
        <dbReference type="Pfam" id="PF17676"/>
    </source>
</evidence>
<dbReference type="InterPro" id="IPR040449">
    <property type="entry name" value="Peptidase_S66_N"/>
</dbReference>
<keyword evidence="2" id="KW-0378">Hydrolase</keyword>
<evidence type="ECO:0000256" key="1">
    <source>
        <dbReference type="ARBA" id="ARBA00010233"/>
    </source>
</evidence>
<dbReference type="CDD" id="cd07062">
    <property type="entry name" value="Peptidase_S66_mccF_like"/>
    <property type="match status" value="1"/>
</dbReference>
<dbReference type="InterPro" id="IPR027478">
    <property type="entry name" value="LdcA_N"/>
</dbReference>
<dbReference type="InterPro" id="IPR029062">
    <property type="entry name" value="Class_I_gatase-like"/>
</dbReference>
<gene>
    <name evidence="5" type="ORF">OL233_07555</name>
</gene>
<comment type="similarity">
    <text evidence="1">Belongs to the peptidase S66 family.</text>
</comment>
<dbReference type="EMBL" id="JAPDSH010000005">
    <property type="protein sequence ID" value="MDF0480148.1"/>
    <property type="molecule type" value="Genomic_DNA"/>
</dbReference>
<evidence type="ECO:0000256" key="2">
    <source>
        <dbReference type="ARBA" id="ARBA00022801"/>
    </source>
</evidence>
<proteinExistence type="inferred from homology"/>
<evidence type="ECO:0000313" key="5">
    <source>
        <dbReference type="EMBL" id="MDF0480148.1"/>
    </source>
</evidence>
<dbReference type="Proteomes" id="UP001147148">
    <property type="component" value="Unassembled WGS sequence"/>
</dbReference>
<dbReference type="Gene3D" id="3.40.50.10740">
    <property type="entry name" value="Class I glutamine amidotransferase-like"/>
    <property type="match status" value="1"/>
</dbReference>
<dbReference type="SUPFAM" id="SSF141986">
    <property type="entry name" value="LD-carboxypeptidase A C-terminal domain-like"/>
    <property type="match status" value="1"/>
</dbReference>
<dbReference type="SUPFAM" id="SSF52317">
    <property type="entry name" value="Class I glutamine amidotransferase-like"/>
    <property type="match status" value="1"/>
</dbReference>
<dbReference type="Pfam" id="PF02016">
    <property type="entry name" value="Peptidase_S66"/>
    <property type="match status" value="1"/>
</dbReference>
<evidence type="ECO:0000259" key="3">
    <source>
        <dbReference type="Pfam" id="PF02016"/>
    </source>
</evidence>
<comment type="caution">
    <text evidence="5">The sequence shown here is derived from an EMBL/GenBank/DDBJ whole genome shotgun (WGS) entry which is preliminary data.</text>
</comment>